<evidence type="ECO:0000313" key="1">
    <source>
        <dbReference type="EMBL" id="QOV47836.1"/>
    </source>
</evidence>
<keyword evidence="2" id="KW-1185">Reference proteome</keyword>
<accession>A0A7M2TGF1</accession>
<dbReference type="Proteomes" id="UP000594008">
    <property type="component" value="Chromosome"/>
</dbReference>
<evidence type="ECO:0000313" key="2">
    <source>
        <dbReference type="Proteomes" id="UP000594008"/>
    </source>
</evidence>
<dbReference type="EMBL" id="CP063374">
    <property type="protein sequence ID" value="QOV47836.1"/>
    <property type="molecule type" value="Genomic_DNA"/>
</dbReference>
<organism evidence="1 2">
    <name type="scientific">Streptomyces chromofuscus</name>
    <dbReference type="NCBI Taxonomy" id="42881"/>
    <lineage>
        <taxon>Bacteria</taxon>
        <taxon>Bacillati</taxon>
        <taxon>Actinomycetota</taxon>
        <taxon>Actinomycetes</taxon>
        <taxon>Kitasatosporales</taxon>
        <taxon>Streptomycetaceae</taxon>
        <taxon>Streptomyces</taxon>
    </lineage>
</organism>
<sequence>MCGHSVACPPARARDCETAKIRVHRPKIECSELCNGVLILEGTGYLLPSGDVVGLRQPLPREAVTT</sequence>
<dbReference type="AlphaFoldDB" id="A0A7M2TGF1"/>
<protein>
    <submittedName>
        <fullName evidence="1">Uncharacterized protein</fullName>
    </submittedName>
</protein>
<gene>
    <name evidence="1" type="ORF">IPT68_29480</name>
</gene>
<dbReference type="KEGG" id="schf:IPT68_29480"/>
<dbReference type="InterPro" id="IPR046041">
    <property type="entry name" value="DUF5999"/>
</dbReference>
<dbReference type="Pfam" id="PF19462">
    <property type="entry name" value="DUF5999"/>
    <property type="match status" value="1"/>
</dbReference>
<proteinExistence type="predicted"/>
<reference evidence="1 2" key="1">
    <citation type="submission" date="2020-10" db="EMBL/GenBank/DDBJ databases">
        <title>Streptomyces chromofuscus complate genome analysis.</title>
        <authorList>
            <person name="Anwar N."/>
        </authorList>
    </citation>
    <scope>NUCLEOTIDE SEQUENCE [LARGE SCALE GENOMIC DNA]</scope>
    <source>
        <strain evidence="1 2">DSM 40273</strain>
    </source>
</reference>
<name>A0A7M2TGF1_STRCW</name>